<dbReference type="Proteomes" id="UP000191933">
    <property type="component" value="Unassembled WGS sequence"/>
</dbReference>
<dbReference type="AlphaFoldDB" id="A0A9W5AZ62"/>
<organism evidence="1 2">
    <name type="scientific">Agrobacterium genomosp. 2 str. CFBP 5494</name>
    <dbReference type="NCBI Taxonomy" id="1183436"/>
    <lineage>
        <taxon>Bacteria</taxon>
        <taxon>Pseudomonadati</taxon>
        <taxon>Pseudomonadota</taxon>
        <taxon>Alphaproteobacteria</taxon>
        <taxon>Hyphomicrobiales</taxon>
        <taxon>Rhizobiaceae</taxon>
        <taxon>Rhizobium/Agrobacterium group</taxon>
        <taxon>Agrobacterium</taxon>
        <taxon>Agrobacterium tumefaciens complex</taxon>
    </lineage>
</organism>
<reference evidence="1 2" key="1">
    <citation type="submission" date="2016-01" db="EMBL/GenBank/DDBJ databases">
        <authorList>
            <person name="Regsiter A."/>
            <person name="william w."/>
        </authorList>
    </citation>
    <scope>NUCLEOTIDE SEQUENCE [LARGE SCALE GENOMIC DNA]</scope>
    <source>
        <strain evidence="1 2">CFBP 5494</strain>
    </source>
</reference>
<evidence type="ECO:0000313" key="1">
    <source>
        <dbReference type="EMBL" id="CUW88509.1"/>
    </source>
</evidence>
<dbReference type="RefSeq" id="WP_080822909.1">
    <property type="nucleotide sequence ID" value="NZ_LT009718.1"/>
</dbReference>
<gene>
    <name evidence="1" type="ORF">AGR2A_Cc140083</name>
</gene>
<dbReference type="EMBL" id="FBVY01000006">
    <property type="protein sequence ID" value="CUW88509.1"/>
    <property type="molecule type" value="Genomic_DNA"/>
</dbReference>
<comment type="caution">
    <text evidence="1">The sequence shown here is derived from an EMBL/GenBank/DDBJ whole genome shotgun (WGS) entry which is preliminary data.</text>
</comment>
<evidence type="ECO:0000313" key="2">
    <source>
        <dbReference type="Proteomes" id="UP000191933"/>
    </source>
</evidence>
<protein>
    <submittedName>
        <fullName evidence="1">Uncharacterized protein</fullName>
    </submittedName>
</protein>
<accession>A0A9W5AZ62</accession>
<sequence length="272" mass="30118">MAVDVFTDLSRHFRALEADIVRAAAGTLNSAMFDARAQIIDNSKRTFDRPKDWTTSRAWVFTQAKHQDGPRMFAELRAKPEQAKVLGYQIDGGERRKGDPGATRYDVPVGADVAHTDQFGGIARGALKKAAKIAAKEKKDRTTLKARRVALRAQRIAATSDKQRARVGMRLQPLKWIAKSRGAAGTFFGTVGGVRGYWARPERSPAAPSRRKGLQSVRSIGTLKLVIAFADKAKYHKKLKFADVMLRATRSKMNAANFARELARVQARRSSP</sequence>
<keyword evidence="2" id="KW-1185">Reference proteome</keyword>
<name>A0A9W5AZ62_9HYPH</name>
<proteinExistence type="predicted"/>